<evidence type="ECO:0000313" key="13">
    <source>
        <dbReference type="EMBL" id="AYN67560.1"/>
    </source>
</evidence>
<dbReference type="Gene3D" id="2.60.200.40">
    <property type="match status" value="1"/>
</dbReference>
<dbReference type="Pfam" id="PF19279">
    <property type="entry name" value="YegS_C"/>
    <property type="match status" value="1"/>
</dbReference>
<dbReference type="Gene3D" id="3.40.50.10330">
    <property type="entry name" value="Probable inorganic polyphosphate/atp-NAD kinase, domain 1"/>
    <property type="match status" value="1"/>
</dbReference>
<evidence type="ECO:0000256" key="5">
    <source>
        <dbReference type="ARBA" id="ARBA00022741"/>
    </source>
</evidence>
<evidence type="ECO:0000256" key="8">
    <source>
        <dbReference type="ARBA" id="ARBA00022842"/>
    </source>
</evidence>
<keyword evidence="10" id="KW-0594">Phospholipid biosynthesis</keyword>
<keyword evidence="3" id="KW-0808">Transferase</keyword>
<dbReference type="RefSeq" id="WP_121848576.1">
    <property type="nucleotide sequence ID" value="NZ_CP032050.1"/>
</dbReference>
<evidence type="ECO:0000256" key="11">
    <source>
        <dbReference type="ARBA" id="ARBA00023264"/>
    </source>
</evidence>
<evidence type="ECO:0000256" key="7">
    <source>
        <dbReference type="ARBA" id="ARBA00022840"/>
    </source>
</evidence>
<dbReference type="Proteomes" id="UP000276309">
    <property type="component" value="Chromosome"/>
</dbReference>
<protein>
    <submittedName>
        <fullName evidence="13">YegS/Rv2252/BmrU family lipid kinase</fullName>
    </submittedName>
</protein>
<dbReference type="Pfam" id="PF00781">
    <property type="entry name" value="DAGK_cat"/>
    <property type="match status" value="1"/>
</dbReference>
<keyword evidence="14" id="KW-1185">Reference proteome</keyword>
<dbReference type="GO" id="GO:0005524">
    <property type="term" value="F:ATP binding"/>
    <property type="evidence" value="ECO:0007669"/>
    <property type="project" value="UniProtKB-KW"/>
</dbReference>
<dbReference type="EMBL" id="CP032050">
    <property type="protein sequence ID" value="AYN67560.1"/>
    <property type="molecule type" value="Genomic_DNA"/>
</dbReference>
<evidence type="ECO:0000256" key="10">
    <source>
        <dbReference type="ARBA" id="ARBA00023209"/>
    </source>
</evidence>
<feature type="domain" description="DAGKc" evidence="12">
    <location>
        <begin position="1"/>
        <end position="127"/>
    </location>
</feature>
<dbReference type="AlphaFoldDB" id="A0A3G2L5P1"/>
<keyword evidence="4" id="KW-0479">Metal-binding</keyword>
<dbReference type="PANTHER" id="PTHR12358">
    <property type="entry name" value="SPHINGOSINE KINASE"/>
    <property type="match status" value="1"/>
</dbReference>
<dbReference type="NCBIfam" id="TIGR00147">
    <property type="entry name" value="YegS/Rv2252/BmrU family lipid kinase"/>
    <property type="match status" value="1"/>
</dbReference>
<dbReference type="GO" id="GO:0016301">
    <property type="term" value="F:kinase activity"/>
    <property type="evidence" value="ECO:0007669"/>
    <property type="project" value="UniProtKB-KW"/>
</dbReference>
<keyword evidence="7" id="KW-0067">ATP-binding</keyword>
<organism evidence="13 14">
    <name type="scientific">Euzebyella marina</name>
    <dbReference type="NCBI Taxonomy" id="1761453"/>
    <lineage>
        <taxon>Bacteria</taxon>
        <taxon>Pseudomonadati</taxon>
        <taxon>Bacteroidota</taxon>
        <taxon>Flavobacteriia</taxon>
        <taxon>Flavobacteriales</taxon>
        <taxon>Flavobacteriaceae</taxon>
        <taxon>Euzebyella</taxon>
    </lineage>
</organism>
<dbReference type="PROSITE" id="PS50146">
    <property type="entry name" value="DAGK"/>
    <property type="match status" value="1"/>
</dbReference>
<dbReference type="PANTHER" id="PTHR12358:SF106">
    <property type="entry name" value="LIPID KINASE YEGS"/>
    <property type="match status" value="1"/>
</dbReference>
<comment type="cofactor">
    <cofactor evidence="1">
        <name>Mg(2+)</name>
        <dbReference type="ChEBI" id="CHEBI:18420"/>
    </cofactor>
</comment>
<evidence type="ECO:0000259" key="12">
    <source>
        <dbReference type="PROSITE" id="PS50146"/>
    </source>
</evidence>
<evidence type="ECO:0000256" key="4">
    <source>
        <dbReference type="ARBA" id="ARBA00022723"/>
    </source>
</evidence>
<dbReference type="GO" id="GO:0008654">
    <property type="term" value="P:phospholipid biosynthetic process"/>
    <property type="evidence" value="ECO:0007669"/>
    <property type="project" value="UniProtKB-KW"/>
</dbReference>
<keyword evidence="8" id="KW-0460">Magnesium</keyword>
<dbReference type="InterPro" id="IPR050187">
    <property type="entry name" value="Lipid_Phosphate_FormReg"/>
</dbReference>
<name>A0A3G2L5P1_9FLAO</name>
<dbReference type="InterPro" id="IPR045540">
    <property type="entry name" value="YegS/DAGK_C"/>
</dbReference>
<dbReference type="SUPFAM" id="SSF111331">
    <property type="entry name" value="NAD kinase/diacylglycerol kinase-like"/>
    <property type="match status" value="1"/>
</dbReference>
<evidence type="ECO:0000256" key="6">
    <source>
        <dbReference type="ARBA" id="ARBA00022777"/>
    </source>
</evidence>
<proteinExistence type="predicted"/>
<keyword evidence="11" id="KW-1208">Phospholipid metabolism</keyword>
<keyword evidence="2" id="KW-0444">Lipid biosynthesis</keyword>
<keyword evidence="9" id="KW-0443">Lipid metabolism</keyword>
<evidence type="ECO:0000256" key="2">
    <source>
        <dbReference type="ARBA" id="ARBA00022516"/>
    </source>
</evidence>
<reference evidence="13 14" key="1">
    <citation type="submission" date="2018-08" db="EMBL/GenBank/DDBJ databases">
        <title>The reduced genetic potential of extracellular carbohydrate catabolism in Euzebyella marina RN62, a Flavobacteriia bacterium isolated from the hadal water.</title>
        <authorList>
            <person name="Xue C."/>
        </authorList>
    </citation>
    <scope>NUCLEOTIDE SEQUENCE [LARGE SCALE GENOMIC DNA]</scope>
    <source>
        <strain evidence="13 14">RN62</strain>
    </source>
</reference>
<keyword evidence="6 13" id="KW-0418">Kinase</keyword>
<dbReference type="OrthoDB" id="9786026at2"/>
<dbReference type="InterPro" id="IPR001206">
    <property type="entry name" value="Diacylglycerol_kinase_cat_dom"/>
</dbReference>
<dbReference type="KEGG" id="emar:D1013_09380"/>
<evidence type="ECO:0000256" key="3">
    <source>
        <dbReference type="ARBA" id="ARBA00022679"/>
    </source>
</evidence>
<evidence type="ECO:0000256" key="1">
    <source>
        <dbReference type="ARBA" id="ARBA00001946"/>
    </source>
</evidence>
<gene>
    <name evidence="13" type="ORF">D1013_09380</name>
</gene>
<accession>A0A3G2L5P1</accession>
<dbReference type="InterPro" id="IPR017438">
    <property type="entry name" value="ATP-NAD_kinase_N"/>
</dbReference>
<dbReference type="GO" id="GO:0005886">
    <property type="term" value="C:plasma membrane"/>
    <property type="evidence" value="ECO:0007669"/>
    <property type="project" value="TreeGrafter"/>
</dbReference>
<sequence>MKKVLMIVNPISGNIDKFPIIKQVQHLLHQKVELCIFTTSGDGDIRLLELRIQEFGPDRLLVVGGDGTIKLAAEAGYKKMMEIGILPMGSANGLATDLDIPKSLEQALQVALGKNLMAVDVIEIADSIGLHISDIGINAELIANFSQNKIRGHFGYFLNTIPTLLRTKAPYKFSVSANNKTLHFKAIMVAIANSKKFGTGTIINPEGKINDGEIEIIIFKKLDIVNILKTIGGEVKLNSDFVEIIKTKEVTIKAERPVDFQIDGEHFGQTSNIYACVKPGAIKIAIP</sequence>
<evidence type="ECO:0000256" key="9">
    <source>
        <dbReference type="ARBA" id="ARBA00023098"/>
    </source>
</evidence>
<dbReference type="GO" id="GO:0046872">
    <property type="term" value="F:metal ion binding"/>
    <property type="evidence" value="ECO:0007669"/>
    <property type="project" value="UniProtKB-KW"/>
</dbReference>
<keyword evidence="5" id="KW-0547">Nucleotide-binding</keyword>
<dbReference type="SMART" id="SM00046">
    <property type="entry name" value="DAGKc"/>
    <property type="match status" value="1"/>
</dbReference>
<evidence type="ECO:0000313" key="14">
    <source>
        <dbReference type="Proteomes" id="UP000276309"/>
    </source>
</evidence>
<dbReference type="InterPro" id="IPR016064">
    <property type="entry name" value="NAD/diacylglycerol_kinase_sf"/>
</dbReference>
<dbReference type="InterPro" id="IPR005218">
    <property type="entry name" value="Diacylglycerol/lipid_kinase"/>
</dbReference>